<evidence type="ECO:0000313" key="2">
    <source>
        <dbReference type="Proteomes" id="UP001157502"/>
    </source>
</evidence>
<reference evidence="1" key="1">
    <citation type="submission" date="2021-05" db="EMBL/GenBank/DDBJ databases">
        <authorList>
            <person name="Pan Q."/>
            <person name="Jouanno E."/>
            <person name="Zahm M."/>
            <person name="Klopp C."/>
            <person name="Cabau C."/>
            <person name="Louis A."/>
            <person name="Berthelot C."/>
            <person name="Parey E."/>
            <person name="Roest Crollius H."/>
            <person name="Montfort J."/>
            <person name="Robinson-Rechavi M."/>
            <person name="Bouchez O."/>
            <person name="Lampietro C."/>
            <person name="Lopez Roques C."/>
            <person name="Donnadieu C."/>
            <person name="Postlethwait J."/>
            <person name="Bobe J."/>
            <person name="Dillon D."/>
            <person name="Chandos A."/>
            <person name="von Hippel F."/>
            <person name="Guiguen Y."/>
        </authorList>
    </citation>
    <scope>NUCLEOTIDE SEQUENCE</scope>
    <source>
        <strain evidence="1">YG-Jan2019</strain>
    </source>
</reference>
<protein>
    <submittedName>
        <fullName evidence="1">Uncharacterized protein</fullName>
    </submittedName>
</protein>
<dbReference type="Proteomes" id="UP001157502">
    <property type="component" value="Chromosome 5"/>
</dbReference>
<keyword evidence="2" id="KW-1185">Reference proteome</keyword>
<sequence>MPSKLISNPWTLRPNTPLCNRDLDLLWVVREDRTTSDLDLYTGVPQGIIKSAKDILVVGQTSDEDDKQPKPKKMDDYTAAVPQSRTGLIPAVRGAKERGNIAHHRHILHSHILWGEKDKPASSKTSRAS</sequence>
<evidence type="ECO:0000313" key="1">
    <source>
        <dbReference type="EMBL" id="KAJ8011220.1"/>
    </source>
</evidence>
<organism evidence="1 2">
    <name type="scientific">Dallia pectoralis</name>
    <name type="common">Alaska blackfish</name>
    <dbReference type="NCBI Taxonomy" id="75939"/>
    <lineage>
        <taxon>Eukaryota</taxon>
        <taxon>Metazoa</taxon>
        <taxon>Chordata</taxon>
        <taxon>Craniata</taxon>
        <taxon>Vertebrata</taxon>
        <taxon>Euteleostomi</taxon>
        <taxon>Actinopterygii</taxon>
        <taxon>Neopterygii</taxon>
        <taxon>Teleostei</taxon>
        <taxon>Protacanthopterygii</taxon>
        <taxon>Esociformes</taxon>
        <taxon>Umbridae</taxon>
        <taxon>Dallia</taxon>
    </lineage>
</organism>
<dbReference type="EMBL" id="CM055732">
    <property type="protein sequence ID" value="KAJ8011220.1"/>
    <property type="molecule type" value="Genomic_DNA"/>
</dbReference>
<gene>
    <name evidence="1" type="ORF">DPEC_G00055900</name>
</gene>
<name>A0ACC2H611_DALPE</name>
<proteinExistence type="predicted"/>
<accession>A0ACC2H611</accession>
<comment type="caution">
    <text evidence="1">The sequence shown here is derived from an EMBL/GenBank/DDBJ whole genome shotgun (WGS) entry which is preliminary data.</text>
</comment>